<evidence type="ECO:0000259" key="3">
    <source>
        <dbReference type="SMART" id="SM00854"/>
    </source>
</evidence>
<reference evidence="4 5" key="1">
    <citation type="journal article" date="2015" name="Nature">
        <title>rRNA introns, odd ribosomes, and small enigmatic genomes across a large radiation of phyla.</title>
        <authorList>
            <person name="Brown C.T."/>
            <person name="Hug L.A."/>
            <person name="Thomas B.C."/>
            <person name="Sharon I."/>
            <person name="Castelle C.J."/>
            <person name="Singh A."/>
            <person name="Wilkins M.J."/>
            <person name="Williams K.H."/>
            <person name="Banfield J.F."/>
        </authorList>
    </citation>
    <scope>NUCLEOTIDE SEQUENCE [LARGE SCALE GENOMIC DNA]</scope>
</reference>
<dbReference type="STRING" id="1618387.UW44_C0018G0006"/>
<protein>
    <submittedName>
        <fullName evidence="4">SH3 type 3 domain protein</fullName>
    </submittedName>
</protein>
<comment type="caution">
    <text evidence="4">The sequence shown here is derived from an EMBL/GenBank/DDBJ whole genome shotgun (WGS) entry which is preliminary data.</text>
</comment>
<dbReference type="NCBIfam" id="TIGR04336">
    <property type="entry name" value="AmmeMemoSam_B"/>
    <property type="match status" value="1"/>
</dbReference>
<dbReference type="CDD" id="cd07381">
    <property type="entry name" value="MPP_CapA"/>
    <property type="match status" value="1"/>
</dbReference>
<dbReference type="InterPro" id="IPR019079">
    <property type="entry name" value="Capsule_synth_CapA"/>
</dbReference>
<keyword evidence="2" id="KW-0812">Transmembrane</keyword>
<dbReference type="Gene3D" id="3.60.21.10">
    <property type="match status" value="1"/>
</dbReference>
<feature type="domain" description="Capsule synthesis protein CapA" evidence="3">
    <location>
        <begin position="310"/>
        <end position="533"/>
    </location>
</feature>
<dbReference type="Proteomes" id="UP000034006">
    <property type="component" value="Unassembled WGS sequence"/>
</dbReference>
<dbReference type="PANTHER" id="PTHR33393">
    <property type="entry name" value="POLYGLUTAMINE SYNTHESIS ACCESSORY PROTEIN RV0574C-RELATED"/>
    <property type="match status" value="1"/>
</dbReference>
<evidence type="ECO:0000313" key="4">
    <source>
        <dbReference type="EMBL" id="KKT51036.1"/>
    </source>
</evidence>
<dbReference type="EMBL" id="LCIH01000018">
    <property type="protein sequence ID" value="KKT51036.1"/>
    <property type="molecule type" value="Genomic_DNA"/>
</dbReference>
<dbReference type="Pfam" id="PF09587">
    <property type="entry name" value="PGA_cap"/>
    <property type="match status" value="1"/>
</dbReference>
<organism evidence="4 5">
    <name type="scientific">Candidatus Collierbacteria bacterium GW2011_GWB2_44_22</name>
    <dbReference type="NCBI Taxonomy" id="1618387"/>
    <lineage>
        <taxon>Bacteria</taxon>
        <taxon>Candidatus Collieribacteriota</taxon>
    </lineage>
</organism>
<dbReference type="InterPro" id="IPR002737">
    <property type="entry name" value="MEMO1_fam"/>
</dbReference>
<dbReference type="PATRIC" id="fig|1618387.3.peg.1186"/>
<dbReference type="InterPro" id="IPR029052">
    <property type="entry name" value="Metallo-depent_PP-like"/>
</dbReference>
<dbReference type="AlphaFoldDB" id="A0A0G1HV91"/>
<dbReference type="InterPro" id="IPR052169">
    <property type="entry name" value="CW_Biosynth-Accessory"/>
</dbReference>
<keyword evidence="2" id="KW-0472">Membrane</keyword>
<dbReference type="Pfam" id="PF01875">
    <property type="entry name" value="Memo"/>
    <property type="match status" value="1"/>
</dbReference>
<evidence type="ECO:0000256" key="1">
    <source>
        <dbReference type="ARBA" id="ARBA00005662"/>
    </source>
</evidence>
<comment type="similarity">
    <text evidence="1">Belongs to the CapA family.</text>
</comment>
<name>A0A0G1HV91_9BACT</name>
<feature type="transmembrane region" description="Helical" evidence="2">
    <location>
        <begin position="7"/>
        <end position="27"/>
    </location>
</feature>
<keyword evidence="2" id="KW-1133">Transmembrane helix</keyword>
<proteinExistence type="inferred from homology"/>
<evidence type="ECO:0000313" key="5">
    <source>
        <dbReference type="Proteomes" id="UP000034006"/>
    </source>
</evidence>
<dbReference type="CDD" id="cd07361">
    <property type="entry name" value="MEMO_like"/>
    <property type="match status" value="1"/>
</dbReference>
<sequence>MKLPRTWLGAILIIVILNFIIALWLFWIPRNRGESSSRGWLPFGMASFSTDFAYDARTFFPAIAGNNIAPFAIPPRILVLPHHLMASPIIAKGISLLTNPSTNTIIVLSPNHANTGKCDIISSKNKWDTPSGRVSVDEGLLNIFLKSGFVCLDDKALSVEHGIAGLLPFIKHYLPKAKIVPLALKKDISPELLTNFIQQLISFSGDTVVIASIDFSHGLSQLEAAQRDKITESLVSTTNLSELLRLSSEYLDSPASLVSVLSLIQSRGQKPNILTRTDSSAFSNNSREVTSYFLIADDGNITTPSTSTFSLLFGGDVMLGRSVNTRMIKYQDFSWPFKNISALLSSADLTTINLESPFRSGCLPTDKGLIFCSDPRSIAGLITSGVDIVNLANNHIGNQGEEGFAETISILSKAGMVSIGHGSPSIKIIKNTKLAFLGFNDIPPLIPYISSSSQENIDSQVSLAKKSADVVIVVIHWGNEYRPRSLRQVELAHLAIDSGADVVIGHHPHWVQEIETYKGKPIYYSLGNLVFDQMWSEETRKGILVRLMFSGNTLIGQEQIPIKISDYGQPQLLF</sequence>
<dbReference type="PANTHER" id="PTHR33393:SF11">
    <property type="entry name" value="POLYGLUTAMINE SYNTHESIS ACCESSORY PROTEIN RV0574C-RELATED"/>
    <property type="match status" value="1"/>
</dbReference>
<dbReference type="SUPFAM" id="SSF56300">
    <property type="entry name" value="Metallo-dependent phosphatases"/>
    <property type="match status" value="1"/>
</dbReference>
<dbReference type="SMART" id="SM00854">
    <property type="entry name" value="PGA_cap"/>
    <property type="match status" value="1"/>
</dbReference>
<dbReference type="Gene3D" id="3.40.830.10">
    <property type="entry name" value="LigB-like"/>
    <property type="match status" value="1"/>
</dbReference>
<evidence type="ECO:0000256" key="2">
    <source>
        <dbReference type="SAM" id="Phobius"/>
    </source>
</evidence>
<accession>A0A0G1HV91</accession>
<gene>
    <name evidence="4" type="ORF">UW44_C0018G0006</name>
</gene>